<evidence type="ECO:0000313" key="5">
    <source>
        <dbReference type="EMBL" id="EFG26035.2"/>
    </source>
</evidence>
<feature type="compositionally biased region" description="Basic and acidic residues" evidence="3">
    <location>
        <begin position="107"/>
        <end position="136"/>
    </location>
</feature>
<dbReference type="Gene3D" id="2.60.40.790">
    <property type="match status" value="1"/>
</dbReference>
<protein>
    <recommendedName>
        <fullName evidence="4">SHSP domain-containing protein</fullName>
    </recommendedName>
</protein>
<keyword evidence="6" id="KW-1185">Reference proteome</keyword>
<evidence type="ECO:0000259" key="4">
    <source>
        <dbReference type="PROSITE" id="PS01031"/>
    </source>
</evidence>
<dbReference type="CDD" id="cd06471">
    <property type="entry name" value="ACD_LpsHSP_like"/>
    <property type="match status" value="1"/>
</dbReference>
<dbReference type="SUPFAM" id="SSF49764">
    <property type="entry name" value="HSP20-like chaperones"/>
    <property type="match status" value="1"/>
</dbReference>
<dbReference type="PROSITE" id="PS01031">
    <property type="entry name" value="SHSP"/>
    <property type="match status" value="1"/>
</dbReference>
<dbReference type="InterPro" id="IPR008978">
    <property type="entry name" value="HSP20-like_chaperone"/>
</dbReference>
<evidence type="ECO:0000256" key="1">
    <source>
        <dbReference type="PROSITE-ProRule" id="PRU00285"/>
    </source>
</evidence>
<dbReference type="InterPro" id="IPR002068">
    <property type="entry name" value="A-crystallin/Hsp20_dom"/>
</dbReference>
<dbReference type="AlphaFoldDB" id="W5IGS4"/>
<feature type="region of interest" description="Disordered" evidence="3">
    <location>
        <begin position="106"/>
        <end position="136"/>
    </location>
</feature>
<reference evidence="5 6" key="1">
    <citation type="submission" date="2012-01" db="EMBL/GenBank/DDBJ databases">
        <title>The Genome Sequence of Scardovia inopinata F0304.</title>
        <authorList>
            <consortium name="The Broad Institute Genome Sequencing Platform"/>
            <person name="Ward D."/>
            <person name="Earl A."/>
            <person name="Feldgarden M."/>
            <person name="Gevers D."/>
            <person name="Young S."/>
            <person name="Zeng Q."/>
            <person name="Koehrsen M."/>
            <person name="Alvarado L."/>
            <person name="Berlin A.M."/>
            <person name="Borenstein D."/>
            <person name="Chapman S.B."/>
            <person name="Chen Z."/>
            <person name="Engels R."/>
            <person name="Freedman E."/>
            <person name="Gellesch M."/>
            <person name="Goldberg J."/>
            <person name="Griggs A."/>
            <person name="Gujja S."/>
            <person name="Heilman E.R."/>
            <person name="Heiman D.I."/>
            <person name="Hepburn T.A."/>
            <person name="Howarth C."/>
            <person name="Jen D."/>
            <person name="Larson L."/>
            <person name="Mehta T."/>
            <person name="Park D."/>
            <person name="Pearson M."/>
            <person name="Richards J."/>
            <person name="Roberts A."/>
            <person name="Saif S."/>
            <person name="Shea T.D."/>
            <person name="Shenoy N."/>
            <person name="Sisk P."/>
            <person name="Stolte C."/>
            <person name="Sykes S.N."/>
            <person name="Walk T."/>
            <person name="White J."/>
            <person name="Yandava C."/>
            <person name="Izard J."/>
            <person name="Baranova O.V."/>
            <person name="Blanton J.M."/>
            <person name="Tanner A.C."/>
            <person name="Dewhirst F."/>
            <person name="Haas B."/>
            <person name="Nusbaum C."/>
            <person name="Birren B."/>
        </authorList>
    </citation>
    <scope>NUCLEOTIDE SEQUENCE [LARGE SCALE GENOMIC DNA]</scope>
    <source>
        <strain evidence="5 6">F0304</strain>
    </source>
</reference>
<dbReference type="HOGENOM" id="CLU_046737_8_0_11"/>
<dbReference type="Proteomes" id="UP000005777">
    <property type="component" value="Unassembled WGS sequence"/>
</dbReference>
<comment type="similarity">
    <text evidence="1 2">Belongs to the small heat shock protein (HSP20) family.</text>
</comment>
<proteinExistence type="inferred from homology"/>
<gene>
    <name evidence="5" type="ORF">HMPREF9020_01107</name>
</gene>
<name>W5IGS4_SCAIO</name>
<dbReference type="RefSeq" id="WP_040591265.1">
    <property type="nucleotide sequence ID" value="NZ_GG770226.1"/>
</dbReference>
<dbReference type="Pfam" id="PF00011">
    <property type="entry name" value="HSP20"/>
    <property type="match status" value="1"/>
</dbReference>
<sequence length="196" mass="22133">MAMLPALFDDPLFEDTFDDWFDDPFFARMRRAALGLNPGDKNADDKDNNRHHGHGFGLVPANFASSNLMRTDVRENKDSYDVSIDMPGFKKDDISIELNDGYLTVSAHKDETHQEESKDGNNADSTDKDSNDKAQDGKWIRRERYVGTCSRSFYVGDKVTDSDIHAQYTDGTLNLQIAKVEPEPQVEQKHTIAIEG</sequence>
<accession>W5IGS4</accession>
<dbReference type="InterPro" id="IPR031107">
    <property type="entry name" value="Small_HSP"/>
</dbReference>
<dbReference type="EMBL" id="ADCX01000007">
    <property type="protein sequence ID" value="EFG26035.2"/>
    <property type="molecule type" value="Genomic_DNA"/>
</dbReference>
<feature type="domain" description="SHSP" evidence="4">
    <location>
        <begin position="62"/>
        <end position="195"/>
    </location>
</feature>
<dbReference type="PANTHER" id="PTHR11527">
    <property type="entry name" value="HEAT-SHOCK PROTEIN 20 FAMILY MEMBER"/>
    <property type="match status" value="1"/>
</dbReference>
<evidence type="ECO:0000256" key="3">
    <source>
        <dbReference type="SAM" id="MobiDB-lite"/>
    </source>
</evidence>
<dbReference type="eggNOG" id="COG0071">
    <property type="taxonomic scope" value="Bacteria"/>
</dbReference>
<evidence type="ECO:0000313" key="6">
    <source>
        <dbReference type="Proteomes" id="UP000005777"/>
    </source>
</evidence>
<comment type="caution">
    <text evidence="5">The sequence shown here is derived from an EMBL/GenBank/DDBJ whole genome shotgun (WGS) entry which is preliminary data.</text>
</comment>
<organism evidence="5 6">
    <name type="scientific">Scardovia inopinata F0304</name>
    <dbReference type="NCBI Taxonomy" id="641146"/>
    <lineage>
        <taxon>Bacteria</taxon>
        <taxon>Bacillati</taxon>
        <taxon>Actinomycetota</taxon>
        <taxon>Actinomycetes</taxon>
        <taxon>Bifidobacteriales</taxon>
        <taxon>Bifidobacteriaceae</taxon>
        <taxon>Scardovia</taxon>
    </lineage>
</organism>
<evidence type="ECO:0000256" key="2">
    <source>
        <dbReference type="RuleBase" id="RU003616"/>
    </source>
</evidence>